<dbReference type="EMBL" id="VSSQ01126512">
    <property type="protein sequence ID" value="MPN56306.1"/>
    <property type="molecule type" value="Genomic_DNA"/>
</dbReference>
<sequence>MISVSVAKDHTHSIDTRQDTIWHPPRAVFECLFVNAAVDIYTLVIDNQFAKNATSSFL</sequence>
<protein>
    <submittedName>
        <fullName evidence="1">Uncharacterized protein</fullName>
    </submittedName>
</protein>
<name>A0A645IYN5_9ZZZZ</name>
<dbReference type="AlphaFoldDB" id="A0A645IYN5"/>
<reference evidence="1" key="1">
    <citation type="submission" date="2019-08" db="EMBL/GenBank/DDBJ databases">
        <authorList>
            <person name="Kucharzyk K."/>
            <person name="Murdoch R.W."/>
            <person name="Higgins S."/>
            <person name="Loffler F."/>
        </authorList>
    </citation>
    <scope>NUCLEOTIDE SEQUENCE</scope>
</reference>
<proteinExistence type="predicted"/>
<evidence type="ECO:0000313" key="1">
    <source>
        <dbReference type="EMBL" id="MPN56306.1"/>
    </source>
</evidence>
<organism evidence="1">
    <name type="scientific">bioreactor metagenome</name>
    <dbReference type="NCBI Taxonomy" id="1076179"/>
    <lineage>
        <taxon>unclassified sequences</taxon>
        <taxon>metagenomes</taxon>
        <taxon>ecological metagenomes</taxon>
    </lineage>
</organism>
<comment type="caution">
    <text evidence="1">The sequence shown here is derived from an EMBL/GenBank/DDBJ whole genome shotgun (WGS) entry which is preliminary data.</text>
</comment>
<gene>
    <name evidence="1" type="ORF">SDC9_203992</name>
</gene>
<accession>A0A645IYN5</accession>